<dbReference type="STRING" id="1034807.FBFL15_0603"/>
<dbReference type="RefSeq" id="WP_014083196.1">
    <property type="nucleotide sequence ID" value="NC_016001.1"/>
</dbReference>
<accession>G2Z5V6</accession>
<gene>
    <name evidence="1" type="ordered locus">FBFL15_0603</name>
</gene>
<dbReference type="PROSITE" id="PS51257">
    <property type="entry name" value="PROKAR_LIPOPROTEIN"/>
    <property type="match status" value="1"/>
</dbReference>
<dbReference type="AlphaFoldDB" id="G2Z5V6"/>
<proteinExistence type="predicted"/>
<evidence type="ECO:0000313" key="1">
    <source>
        <dbReference type="EMBL" id="CCB68716.1"/>
    </source>
</evidence>
<organism evidence="1 2">
    <name type="scientific">Flavobacterium branchiophilum (strain FL-15)</name>
    <dbReference type="NCBI Taxonomy" id="1034807"/>
    <lineage>
        <taxon>Bacteria</taxon>
        <taxon>Pseudomonadati</taxon>
        <taxon>Bacteroidota</taxon>
        <taxon>Flavobacteriia</taxon>
        <taxon>Flavobacteriales</taxon>
        <taxon>Flavobacteriaceae</taxon>
        <taxon>Flavobacterium</taxon>
    </lineage>
</organism>
<evidence type="ECO:0000313" key="2">
    <source>
        <dbReference type="Proteomes" id="UP000009186"/>
    </source>
</evidence>
<dbReference type="HOGENOM" id="CLU_1313885_0_0_10"/>
<dbReference type="Proteomes" id="UP000009186">
    <property type="component" value="Chromosome"/>
</dbReference>
<protein>
    <recommendedName>
        <fullName evidence="3">Lipoprotein</fullName>
    </recommendedName>
</protein>
<sequence length="209" mass="24511">MNLKKILLLLITLGFFSCNSNIYKYSVSEITSVAVKYENGNTIQGKVNFPIHFNEDYLYINAVTKGKIKIKTSEINEVTYNFPKINITFIKSTIDGSEISMKTKNEQFLQLISKGKINLYKGYNYGFVYTNRKKDKYIEKTDLYFCKRENEKNVTLVYYADNQANENILKEKALNYFLSDESFKNELNTQTYNSEFLINYVTKYNNENN</sequence>
<keyword evidence="2" id="KW-1185">Reference proteome</keyword>
<reference evidence="1 2" key="1">
    <citation type="journal article" date="2011" name="Appl. Environ. Microbiol.">
        <title>Complete genome sequence of the fish pathogen Flavobacterium branchiophilum.</title>
        <authorList>
            <consortium name="1:IP"/>
            <consortium name="Microbial Evolutionary Genomics,F-75015 Paris"/>
            <consortium name="France 2:CNRS"/>
            <consortium name="URA2171"/>
            <consortium name="F-75015 Paris,France 3:Unite de Virologie et Immunologie Mol."/>
            <consortium name="INRA,78352 Jouy en Josas Cedex"/>
            <consortium name="France. 4:Unite de Mathemathique"/>
            <consortium name="Informatique et Genome,INRA"/>
            <consortium name="78352 Jouy en Josas Cedex"/>
            <consortium name="France. 5:CEA/Genoscope"/>
            <consortium name="Evry"/>
            <consortium name="France"/>
            <person name="Touchon M."/>
            <person name="Barbier P."/>
            <person name="Bernardet J.F."/>
            <person name="Loux V."/>
            <person name="Vacherie B."/>
            <person name="Barbe V."/>
            <person name="Rocha E.P."/>
            <person name="Duchaud E."/>
        </authorList>
    </citation>
    <scope>NUCLEOTIDE SEQUENCE [LARGE SCALE GENOMIC DNA]</scope>
    <source>
        <strain evidence="1 2">FL-15</strain>
    </source>
</reference>
<name>G2Z5V6_FLABF</name>
<dbReference type="EMBL" id="FQ859183">
    <property type="protein sequence ID" value="CCB68716.1"/>
    <property type="molecule type" value="Genomic_DNA"/>
</dbReference>
<evidence type="ECO:0008006" key="3">
    <source>
        <dbReference type="Google" id="ProtNLM"/>
    </source>
</evidence>
<dbReference type="KEGG" id="fbr:FBFL15_0603"/>